<evidence type="ECO:0000256" key="1">
    <source>
        <dbReference type="ARBA" id="ARBA00004141"/>
    </source>
</evidence>
<dbReference type="PANTHER" id="PTHR35892">
    <property type="entry name" value="OUTER MEMBRANE PROTEIN PAGN-RELATED"/>
    <property type="match status" value="1"/>
</dbReference>
<dbReference type="Gene3D" id="2.40.160.20">
    <property type="match status" value="1"/>
</dbReference>
<evidence type="ECO:0000313" key="7">
    <source>
        <dbReference type="EMBL" id="BAK13345.1"/>
    </source>
</evidence>
<gene>
    <name evidence="7" type="primary">pagC</name>
    <name evidence="7" type="ordered locus">PAJ_3265</name>
</gene>
<dbReference type="InterPro" id="IPR011250">
    <property type="entry name" value="OMP/PagP_B-barrel"/>
</dbReference>
<keyword evidence="2" id="KW-1134">Transmembrane beta strand</keyword>
<dbReference type="OrthoDB" id="5873117at2"/>
<dbReference type="HOGENOM" id="CLU_099385_1_0_6"/>
<feature type="signal peptide" evidence="6">
    <location>
        <begin position="1"/>
        <end position="22"/>
    </location>
</feature>
<keyword evidence="4 6" id="KW-0732">Signal</keyword>
<accession>A0A0H3L8X2</accession>
<dbReference type="PRINTS" id="PR00316">
    <property type="entry name" value="ENTEROVIROMP"/>
</dbReference>
<dbReference type="AlphaFoldDB" id="A0A0H3L8X2"/>
<feature type="chain" id="PRO_5002614353" evidence="6">
    <location>
        <begin position="23"/>
        <end position="186"/>
    </location>
</feature>
<evidence type="ECO:0000256" key="6">
    <source>
        <dbReference type="SAM" id="SignalP"/>
    </source>
</evidence>
<dbReference type="GO" id="GO:0044384">
    <property type="term" value="C:host outer membrane"/>
    <property type="evidence" value="ECO:0007669"/>
    <property type="project" value="InterPro"/>
</dbReference>
<organism evidence="7 8">
    <name type="scientific">Pantoea ananatis (strain AJ13355)</name>
    <dbReference type="NCBI Taxonomy" id="932677"/>
    <lineage>
        <taxon>Bacteria</taxon>
        <taxon>Pseudomonadati</taxon>
        <taxon>Pseudomonadota</taxon>
        <taxon>Gammaproteobacteria</taxon>
        <taxon>Enterobacterales</taxon>
        <taxon>Erwiniaceae</taxon>
        <taxon>Pantoea</taxon>
    </lineage>
</organism>
<keyword evidence="3" id="KW-0812">Transmembrane</keyword>
<reference evidence="8" key="1">
    <citation type="journal article" date="2012" name="Appl. Microbiol. Biotechnol.">
        <title>The complete genome sequence of Pantoea ananatis AJ13355, an organism with great biotechnological potential.</title>
        <authorList>
            <person name="Hara Y."/>
            <person name="Kadotani N."/>
            <person name="Izui H."/>
            <person name="Katashkina J.I."/>
            <person name="Kuvaeva T.M."/>
            <person name="Andreeva I.G."/>
            <person name="Golubeva L.I."/>
            <person name="Malko D.B."/>
            <person name="Makeev V.J."/>
            <person name="Mashko S.V."/>
            <person name="Kozlov Y.I."/>
        </authorList>
    </citation>
    <scope>NUCLEOTIDE SEQUENCE [LARGE SCALE GENOMIC DNA]</scope>
    <source>
        <strain evidence="8">AJ13355</strain>
    </source>
</reference>
<dbReference type="InterPro" id="IPR000758">
    <property type="entry name" value="Enterovir_OMP"/>
</dbReference>
<dbReference type="RefSeq" id="WP_014594974.1">
    <property type="nucleotide sequence ID" value="NC_017531.2"/>
</dbReference>
<dbReference type="PATRIC" id="fig|932677.3.peg.3768"/>
<protein>
    <submittedName>
        <fullName evidence="7">Virulence membrane protein PagC</fullName>
    </submittedName>
</protein>
<dbReference type="Pfam" id="PF06316">
    <property type="entry name" value="Ail_Lom"/>
    <property type="match status" value="1"/>
</dbReference>
<dbReference type="KEGG" id="paj:PAJ_3265"/>
<dbReference type="InterPro" id="IPR051723">
    <property type="entry name" value="Bact_OM_Invasion-Related"/>
</dbReference>
<evidence type="ECO:0000256" key="2">
    <source>
        <dbReference type="ARBA" id="ARBA00022452"/>
    </source>
</evidence>
<sequence>MNKVIISAIFCALLSGAVPAVASQTLSVGYAQSKVEDFKNMPGVNLQYRYEWDSPVSVVASFTTLENSEDSNSSFFQRHTSDHVSAKYYSLLAGPAYRLNQRVSVYALAGFSHAAMSRQYHGYDSQGMPQDIQFSETTNALAYGAGIIINPVDYLSVTLGYEGSRTRVEGEQRAVNGVNLGVGYRF</sequence>
<keyword evidence="5" id="KW-0472">Membrane</keyword>
<name>A0A0H3L8X2_PANAA</name>
<evidence type="ECO:0000256" key="5">
    <source>
        <dbReference type="ARBA" id="ARBA00023136"/>
    </source>
</evidence>
<proteinExistence type="predicted"/>
<evidence type="ECO:0000313" key="8">
    <source>
        <dbReference type="Proteomes" id="UP000006690"/>
    </source>
</evidence>
<dbReference type="GO" id="GO:0016020">
    <property type="term" value="C:membrane"/>
    <property type="evidence" value="ECO:0007669"/>
    <property type="project" value="UniProtKB-SubCell"/>
</dbReference>
<evidence type="ECO:0000256" key="4">
    <source>
        <dbReference type="ARBA" id="ARBA00022729"/>
    </source>
</evidence>
<comment type="subcellular location">
    <subcellularLocation>
        <location evidence="1">Membrane</location>
        <topology evidence="1">Multi-pass membrane protein</topology>
    </subcellularLocation>
</comment>
<dbReference type="Proteomes" id="UP000006690">
    <property type="component" value="Chromosome"/>
</dbReference>
<dbReference type="eggNOG" id="COG3637">
    <property type="taxonomic scope" value="Bacteria"/>
</dbReference>
<dbReference type="PANTHER" id="PTHR35892:SF2">
    <property type="entry name" value="OUTER MEMBRANE PROTEIN PAGN"/>
    <property type="match status" value="1"/>
</dbReference>
<dbReference type="SUPFAM" id="SSF56925">
    <property type="entry name" value="OMPA-like"/>
    <property type="match status" value="1"/>
</dbReference>
<evidence type="ECO:0000256" key="3">
    <source>
        <dbReference type="ARBA" id="ARBA00022692"/>
    </source>
</evidence>
<dbReference type="EMBL" id="AP012032">
    <property type="protein sequence ID" value="BAK13345.1"/>
    <property type="molecule type" value="Genomic_DNA"/>
</dbReference>